<reference evidence="2 3" key="1">
    <citation type="submission" date="2018-11" db="EMBL/GenBank/DDBJ databases">
        <authorList>
            <person name="Zhou Z."/>
            <person name="Wang G."/>
        </authorList>
    </citation>
    <scope>NUCLEOTIDE SEQUENCE [LARGE SCALE GENOMIC DNA]</scope>
    <source>
        <strain evidence="2 3">KCTC52004</strain>
    </source>
</reference>
<name>A0A3P1BFZ4_9BACT</name>
<proteinExistence type="predicted"/>
<evidence type="ECO:0000256" key="1">
    <source>
        <dbReference type="SAM" id="SignalP"/>
    </source>
</evidence>
<dbReference type="OrthoDB" id="962066at2"/>
<protein>
    <submittedName>
        <fullName evidence="2">Uncharacterized protein</fullName>
    </submittedName>
</protein>
<feature type="chain" id="PRO_5018209921" evidence="1">
    <location>
        <begin position="24"/>
        <end position="82"/>
    </location>
</feature>
<keyword evidence="3" id="KW-1185">Reference proteome</keyword>
<dbReference type="RefSeq" id="WP_124878033.1">
    <property type="nucleotide sequence ID" value="NZ_RQJO01000011.1"/>
</dbReference>
<accession>A0A3P1BFZ4</accession>
<evidence type="ECO:0000313" key="3">
    <source>
        <dbReference type="Proteomes" id="UP000271925"/>
    </source>
</evidence>
<dbReference type="EMBL" id="RQJO01000011">
    <property type="protein sequence ID" value="RRB00001.1"/>
    <property type="molecule type" value="Genomic_DNA"/>
</dbReference>
<dbReference type="Proteomes" id="UP000271925">
    <property type="component" value="Unassembled WGS sequence"/>
</dbReference>
<comment type="caution">
    <text evidence="2">The sequence shown here is derived from an EMBL/GenBank/DDBJ whole genome shotgun (WGS) entry which is preliminary data.</text>
</comment>
<organism evidence="2 3">
    <name type="scientific">Larkinella rosea</name>
    <dbReference type="NCBI Taxonomy" id="2025312"/>
    <lineage>
        <taxon>Bacteria</taxon>
        <taxon>Pseudomonadati</taxon>
        <taxon>Bacteroidota</taxon>
        <taxon>Cytophagia</taxon>
        <taxon>Cytophagales</taxon>
        <taxon>Spirosomataceae</taxon>
        <taxon>Larkinella</taxon>
    </lineage>
</organism>
<gene>
    <name evidence="2" type="ORF">EHT25_25590</name>
</gene>
<feature type="signal peptide" evidence="1">
    <location>
        <begin position="1"/>
        <end position="23"/>
    </location>
</feature>
<sequence length="82" mass="8989">MKTRVRKALSVALVLFISGLPWSCTIQDHQPTQLVTCSCQLFDNSGPTGFYDTRSMDCPGGKYTCKCGDISFRGAIVDFSCN</sequence>
<evidence type="ECO:0000313" key="2">
    <source>
        <dbReference type="EMBL" id="RRB00001.1"/>
    </source>
</evidence>
<dbReference type="AlphaFoldDB" id="A0A3P1BFZ4"/>
<keyword evidence="1" id="KW-0732">Signal</keyword>